<dbReference type="AlphaFoldDB" id="A0A1W2FFT6"/>
<evidence type="ECO:0000313" key="1">
    <source>
        <dbReference type="EMBL" id="SMD20526.1"/>
    </source>
</evidence>
<name>A0A1W2FFT6_KIBAR</name>
<accession>A0A1W2FFT6</accession>
<reference evidence="1 2" key="1">
    <citation type="submission" date="2017-04" db="EMBL/GenBank/DDBJ databases">
        <authorList>
            <person name="Afonso C.L."/>
            <person name="Miller P.J."/>
            <person name="Scott M.A."/>
            <person name="Spackman E."/>
            <person name="Goraichik I."/>
            <person name="Dimitrov K.M."/>
            <person name="Suarez D.L."/>
            <person name="Swayne D.E."/>
        </authorList>
    </citation>
    <scope>NUCLEOTIDE SEQUENCE [LARGE SCALE GENOMIC DNA]</scope>
    <source>
        <strain evidence="1 2">DSM 43828</strain>
    </source>
</reference>
<keyword evidence="2" id="KW-1185">Reference proteome</keyword>
<dbReference type="RefSeq" id="WP_084430553.1">
    <property type="nucleotide sequence ID" value="NZ_FWXV01000006.1"/>
</dbReference>
<organism evidence="1 2">
    <name type="scientific">Kibdelosporangium aridum</name>
    <dbReference type="NCBI Taxonomy" id="2030"/>
    <lineage>
        <taxon>Bacteria</taxon>
        <taxon>Bacillati</taxon>
        <taxon>Actinomycetota</taxon>
        <taxon>Actinomycetes</taxon>
        <taxon>Pseudonocardiales</taxon>
        <taxon>Pseudonocardiaceae</taxon>
        <taxon>Kibdelosporangium</taxon>
    </lineage>
</organism>
<dbReference type="Proteomes" id="UP000192674">
    <property type="component" value="Unassembled WGS sequence"/>
</dbReference>
<dbReference type="EMBL" id="FWXV01000006">
    <property type="protein sequence ID" value="SMD20526.1"/>
    <property type="molecule type" value="Genomic_DNA"/>
</dbReference>
<proteinExistence type="predicted"/>
<sequence>MVSEPAVRRYRVHLIQVGQADNVTAVATPLDGTRADEPRNISSPVTLQKFLQQPDFEIPDGTPIVRLDLTGDAEFWRHFRRGPHLNNTLPLGTVSPPGSHAPSAYAGQTPTELHGWWVAADVYGQLVAQAGLVVEHTNPKPSGY</sequence>
<dbReference type="OrthoDB" id="495728at2"/>
<gene>
    <name evidence="1" type="ORF">SAMN05661093_06467</name>
</gene>
<evidence type="ECO:0000313" key="2">
    <source>
        <dbReference type="Proteomes" id="UP000192674"/>
    </source>
</evidence>
<protein>
    <submittedName>
        <fullName evidence="1">Uncharacterized protein</fullName>
    </submittedName>
</protein>